<organism evidence="2 3">
    <name type="scientific">Anguilla anguilla</name>
    <name type="common">European freshwater eel</name>
    <name type="synonym">Muraena anguilla</name>
    <dbReference type="NCBI Taxonomy" id="7936"/>
    <lineage>
        <taxon>Eukaryota</taxon>
        <taxon>Metazoa</taxon>
        <taxon>Chordata</taxon>
        <taxon>Craniata</taxon>
        <taxon>Vertebrata</taxon>
        <taxon>Euteleostomi</taxon>
        <taxon>Actinopterygii</taxon>
        <taxon>Neopterygii</taxon>
        <taxon>Teleostei</taxon>
        <taxon>Anguilliformes</taxon>
        <taxon>Anguillidae</taxon>
        <taxon>Anguilla</taxon>
    </lineage>
</organism>
<dbReference type="AlphaFoldDB" id="A0A9D3M9R7"/>
<sequence length="603" mass="69498">GSLIGNACHQGNDKYYKHENLDLKDLPHSTPLENRRVFCASHIEMESRELKRKPQDIKGEDAFWSEGESLPQFDVWRESLKESDCQHTSNEDIKPDCLDSKELFKAMSAENDHSPQVKMEGQKLKFEPQDIKKEDGFWSEGMGLPQFDLWRESLKKGDCQHTSNEDIKPDCLDSKELFKAMPAENDHGPQVTMEGQKLKFEPQDIKKEDGFCSEGMGLPQFDLWRESLKKGDCQHTSNEDIKPDCLDSKELFKAMSAENHHSPQVKMEGQKLKFEPQDIKKGDGFCSEGMGLSQDQFHTWRESFKDVHQHIDKLSSADSKELLESLPFVNCSISQVKMESQELKCEPQNNCGQDVIWSKGVEFSQNQFNASFESEVHQHASDKVAKTAYLKKPICVSQIKIENKKIKCEPRDMEEGEVMLSEALGHIKNERQELNKAERENIHKSGKRFVKTQIRLESSQMEIDHHFVRKQEKDVKPDSRNLEISPGLRNDLQNTFHVKHEREVNAECLGVKKEDPVWTVNSIKQEIYTDGRSDCRVSVDPIWASHSLQTQSKIANTDNICNDKKSFPKNVPECTKSVDFKAESYLKDEDPNWAFHCFSRRKK</sequence>
<evidence type="ECO:0000313" key="2">
    <source>
        <dbReference type="EMBL" id="KAG5843468.1"/>
    </source>
</evidence>
<evidence type="ECO:0000313" key="3">
    <source>
        <dbReference type="Proteomes" id="UP001044222"/>
    </source>
</evidence>
<accession>A0A9D3M9R7</accession>
<protein>
    <submittedName>
        <fullName evidence="2">Uncharacterized protein</fullName>
    </submittedName>
</protein>
<keyword evidence="1" id="KW-0175">Coiled coil</keyword>
<comment type="caution">
    <text evidence="2">The sequence shown here is derived from an EMBL/GenBank/DDBJ whole genome shotgun (WGS) entry which is preliminary data.</text>
</comment>
<keyword evidence="3" id="KW-1185">Reference proteome</keyword>
<dbReference type="Proteomes" id="UP001044222">
    <property type="component" value="Chromosome 8"/>
</dbReference>
<gene>
    <name evidence="2" type="ORF">ANANG_G00151260</name>
</gene>
<feature type="coiled-coil region" evidence="1">
    <location>
        <begin position="420"/>
        <end position="447"/>
    </location>
</feature>
<reference evidence="2" key="1">
    <citation type="submission" date="2021-01" db="EMBL/GenBank/DDBJ databases">
        <title>A chromosome-scale assembly of European eel, Anguilla anguilla.</title>
        <authorList>
            <person name="Henkel C."/>
            <person name="Jong-Raadsen S.A."/>
            <person name="Dufour S."/>
            <person name="Weltzien F.-A."/>
            <person name="Palstra A.P."/>
            <person name="Pelster B."/>
            <person name="Spaink H.P."/>
            <person name="Van Den Thillart G.E."/>
            <person name="Jansen H."/>
            <person name="Zahm M."/>
            <person name="Klopp C."/>
            <person name="Cedric C."/>
            <person name="Louis A."/>
            <person name="Berthelot C."/>
            <person name="Parey E."/>
            <person name="Roest Crollius H."/>
            <person name="Montfort J."/>
            <person name="Robinson-Rechavi M."/>
            <person name="Bucao C."/>
            <person name="Bouchez O."/>
            <person name="Gislard M."/>
            <person name="Lluch J."/>
            <person name="Milhes M."/>
            <person name="Lampietro C."/>
            <person name="Lopez Roques C."/>
            <person name="Donnadieu C."/>
            <person name="Braasch I."/>
            <person name="Desvignes T."/>
            <person name="Postlethwait J."/>
            <person name="Bobe J."/>
            <person name="Guiguen Y."/>
            <person name="Dirks R."/>
        </authorList>
    </citation>
    <scope>NUCLEOTIDE SEQUENCE</scope>
    <source>
        <strain evidence="2">Tag_6206</strain>
        <tissue evidence="2">Liver</tissue>
    </source>
</reference>
<dbReference type="EMBL" id="JAFIRN010000008">
    <property type="protein sequence ID" value="KAG5843468.1"/>
    <property type="molecule type" value="Genomic_DNA"/>
</dbReference>
<name>A0A9D3M9R7_ANGAN</name>
<proteinExistence type="predicted"/>
<evidence type="ECO:0000256" key="1">
    <source>
        <dbReference type="SAM" id="Coils"/>
    </source>
</evidence>
<feature type="non-terminal residue" evidence="2">
    <location>
        <position position="603"/>
    </location>
</feature>